<dbReference type="EMBL" id="CACQ02008379">
    <property type="protein sequence ID" value="CCF46142.1"/>
    <property type="molecule type" value="Genomic_DNA"/>
</dbReference>
<evidence type="ECO:0000313" key="9">
    <source>
        <dbReference type="EMBL" id="CCF46142.1"/>
    </source>
</evidence>
<feature type="compositionally biased region" description="Basic residues" evidence="7">
    <location>
        <begin position="554"/>
        <end position="569"/>
    </location>
</feature>
<feature type="transmembrane region" description="Helical" evidence="8">
    <location>
        <begin position="680"/>
        <end position="702"/>
    </location>
</feature>
<feature type="compositionally biased region" description="Basic residues" evidence="7">
    <location>
        <begin position="1297"/>
        <end position="1306"/>
    </location>
</feature>
<reference evidence="10" key="1">
    <citation type="journal article" date="2012" name="Nat. Genet.">
        <title>Lifestyle transitions in plant pathogenic Colletotrichum fungi deciphered by genome and transcriptome analyses.</title>
        <authorList>
            <person name="O'Connell R.J."/>
            <person name="Thon M.R."/>
            <person name="Hacquard S."/>
            <person name="Amyotte S.G."/>
            <person name="Kleemann J."/>
            <person name="Torres M.F."/>
            <person name="Damm U."/>
            <person name="Buiate E.A."/>
            <person name="Epstein L."/>
            <person name="Alkan N."/>
            <person name="Altmueller J."/>
            <person name="Alvarado-Balderrama L."/>
            <person name="Bauser C.A."/>
            <person name="Becker C."/>
            <person name="Birren B.W."/>
            <person name="Chen Z."/>
            <person name="Choi J."/>
            <person name="Crouch J.A."/>
            <person name="Duvick J.P."/>
            <person name="Farman M.A."/>
            <person name="Gan P."/>
            <person name="Heiman D."/>
            <person name="Henrissat B."/>
            <person name="Howard R.J."/>
            <person name="Kabbage M."/>
            <person name="Koch C."/>
            <person name="Kracher B."/>
            <person name="Kubo Y."/>
            <person name="Law A.D."/>
            <person name="Lebrun M.-H."/>
            <person name="Lee Y.-H."/>
            <person name="Miyara I."/>
            <person name="Moore N."/>
            <person name="Neumann U."/>
            <person name="Nordstroem K."/>
            <person name="Panaccione D.G."/>
            <person name="Panstruga R."/>
            <person name="Place M."/>
            <person name="Proctor R.H."/>
            <person name="Prusky D."/>
            <person name="Rech G."/>
            <person name="Reinhardt R."/>
            <person name="Rollins J.A."/>
            <person name="Rounsley S."/>
            <person name="Schardl C.L."/>
            <person name="Schwartz D.C."/>
            <person name="Shenoy N."/>
            <person name="Shirasu K."/>
            <person name="Sikhakolli U.R."/>
            <person name="Stueber K."/>
            <person name="Sukno S.A."/>
            <person name="Sweigard J.A."/>
            <person name="Takano Y."/>
            <person name="Takahara H."/>
            <person name="Trail F."/>
            <person name="van der Does H.C."/>
            <person name="Voll L.M."/>
            <person name="Will I."/>
            <person name="Young S."/>
            <person name="Zeng Q."/>
            <person name="Zhang J."/>
            <person name="Zhou S."/>
            <person name="Dickman M.B."/>
            <person name="Schulze-Lefert P."/>
            <person name="Ver Loren van Themaat E."/>
            <person name="Ma L.-J."/>
            <person name="Vaillancourt L.J."/>
        </authorList>
    </citation>
    <scope>NUCLEOTIDE SEQUENCE [LARGE SCALE GENOMIC DNA]</scope>
    <source>
        <strain evidence="10">IMI 349063</strain>
    </source>
</reference>
<feature type="region of interest" description="Disordered" evidence="7">
    <location>
        <begin position="34"/>
        <end position="70"/>
    </location>
</feature>
<comment type="subcellular location">
    <subcellularLocation>
        <location evidence="1">Cell membrane</location>
        <topology evidence="1">Multi-pass membrane protein</topology>
    </subcellularLocation>
</comment>
<proteinExistence type="predicted"/>
<feature type="compositionally biased region" description="Basic and acidic residues" evidence="7">
    <location>
        <begin position="320"/>
        <end position="333"/>
    </location>
</feature>
<feature type="region of interest" description="Disordered" evidence="7">
    <location>
        <begin position="385"/>
        <end position="408"/>
    </location>
</feature>
<keyword evidence="3" id="KW-1003">Cell membrane</keyword>
<feature type="region of interest" description="Disordered" evidence="7">
    <location>
        <begin position="1284"/>
        <end position="1355"/>
    </location>
</feature>
<gene>
    <name evidence="9" type="ORF">CH063_03794</name>
</gene>
<dbReference type="GO" id="GO:0005886">
    <property type="term" value="C:plasma membrane"/>
    <property type="evidence" value="ECO:0007669"/>
    <property type="project" value="UniProtKB-SubCell"/>
</dbReference>
<feature type="region of interest" description="Disordered" evidence="7">
    <location>
        <begin position="320"/>
        <end position="343"/>
    </location>
</feature>
<feature type="compositionally biased region" description="Polar residues" evidence="7">
    <location>
        <begin position="1307"/>
        <end position="1320"/>
    </location>
</feature>
<sequence>MADMSLKKVEGDVASSISAAKSGAFRHALLQTSSGRPNIIDKDLPVPPILSPQASKNHRSDTQDDKGDYENRLKIAIPSRKYPYTQPHDNTFPFIESQPSESMSNINPSFPRETVCVDPLLHPDESHIKAHHRGLLKGADFCDAGVQGQPIAQLPDASSSSSSSSSTSSEAAVVHARVRRAMTGDDLCLSTVEVTVPKHGGHSHATKIRPAFNSPAFHYPRGDQEQKSPIGVSKVRPFDPAKEHMLPERTILQSSAAADDNNGSLAAIPISKVRPFTQEPPQLNRHAGHQLVSKVRPFSEESNADTEKNRAGYFAVGSDESAKEDLAKVDKSRSSATPRSRASTIDYKRTAQWIRQLLKNPETHTAKLTERPSKEKRTYYTALKDSPEHSQISRKMTRHTTLPPSDVEPSIFQDTFGELERLLHEALALASRAVDREEAKSADSEQSPRNISNGVAPLTAPDDDTEQFSDIDLTDNKVTTKPASKRAATFPNAARPNESNVDDLYRNISLTPQTAELKNMLGQKIKLHRAVANTKRRHKTRSRQTAPVPERISSRKRSKSLKTTKRRLRPLPTDSDVTSMDGSNDSSDVKISNQSQTQNRSSGPTRPRASTKRIPFMSHKTGENVLPERDPAGRPIHNSRGISLRGKSHVSLRGTQAFSLAKSKRRQPIARDWSPVRKRAIAAVACISTALIGMVIGIYAGLVPSLQYYILDTSHSIINGNVGCFLGMAIPTFFCWPLPLMHGRKPYITTSLVLTMPLLFPQALARMVLLVPRGFMGICLGFASMNFHSILTDLFGASLMSSNPHQEVVDDFDVRRHGGGMGVWLGIWTWCYIASLGFGFLIGAAVIDELQPAWGFYISIILVAVVLLLNTLCPEVRRSAFRRSVVEVRTGTDITRRVARGEIMMHRVKDGPRWWGQELYHGVALCFEMLRQPGFATMAVYSGWIYAQVVLIIVLLGSLSSRFYRMRSPYVGLMVAAMAFGAVVAIPFQKASYFSRARHTQVNTSRLTFDKQVTWTSHLLRRSVFAVGLPLAGLAYTLVSTGPPTHPSAPAIVAAMIGFLSCLAISECNGLIMETFDTSDLQPGMTGRHRGNSDIAQKKKNYSAYPRVTAGFAVCHSMGFIFAAGATALGGMAQRNLGQRAATGVVAGILLILTVMLLLCLVRFKEVVIIPESKTDEMEKWTAARRQSIKRRDSMPAGAVDDKDVIAEEEPWRPFIVGNPTNKTRRVNVLELGSMSRFTEIRKRNKLIDANQHLNRAALDAGLDALDDQISDIVSDIVSDAKDLVRRSSQRSQRSQRTSHSRRNHRGASSENSGNSSIEMTSVDDRLSLNSHRPRMPADVYNERECLRGQTVKEE</sequence>
<feature type="transmembrane region" description="Helical" evidence="8">
    <location>
        <begin position="970"/>
        <end position="988"/>
    </location>
</feature>
<feature type="transmembrane region" description="Helical" evidence="8">
    <location>
        <begin position="717"/>
        <end position="736"/>
    </location>
</feature>
<dbReference type="HOGENOM" id="CLU_002903_2_0_1"/>
<dbReference type="Gene3D" id="1.20.1250.20">
    <property type="entry name" value="MFS general substrate transporter like domains"/>
    <property type="match status" value="1"/>
</dbReference>
<keyword evidence="6 8" id="KW-0472">Membrane</keyword>
<evidence type="ECO:0000256" key="4">
    <source>
        <dbReference type="ARBA" id="ARBA00022692"/>
    </source>
</evidence>
<evidence type="ECO:0000256" key="8">
    <source>
        <dbReference type="SAM" id="Phobius"/>
    </source>
</evidence>
<feature type="transmembrane region" description="Helical" evidence="8">
    <location>
        <begin position="1108"/>
        <end position="1129"/>
    </location>
</feature>
<evidence type="ECO:0000256" key="1">
    <source>
        <dbReference type="ARBA" id="ARBA00004651"/>
    </source>
</evidence>
<dbReference type="eggNOG" id="ENOG502RYRH">
    <property type="taxonomic scope" value="Eukaryota"/>
</dbReference>
<accession>H1W0X9</accession>
<feature type="compositionally biased region" description="Basic and acidic residues" evidence="7">
    <location>
        <begin position="1341"/>
        <end position="1355"/>
    </location>
</feature>
<organism evidence="9 10">
    <name type="scientific">Colletotrichum higginsianum (strain IMI 349063)</name>
    <name type="common">Crucifer anthracnose fungus</name>
    <dbReference type="NCBI Taxonomy" id="759273"/>
    <lineage>
        <taxon>Eukaryota</taxon>
        <taxon>Fungi</taxon>
        <taxon>Dikarya</taxon>
        <taxon>Ascomycota</taxon>
        <taxon>Pezizomycotina</taxon>
        <taxon>Sordariomycetes</taxon>
        <taxon>Hypocreomycetidae</taxon>
        <taxon>Glomerellales</taxon>
        <taxon>Glomerellaceae</taxon>
        <taxon>Colletotrichum</taxon>
        <taxon>Colletotrichum destructivum species complex</taxon>
    </lineage>
</organism>
<dbReference type="VEuPathDB" id="FungiDB:CH63R_08928"/>
<evidence type="ECO:0008006" key="11">
    <source>
        <dbReference type="Google" id="ProtNLM"/>
    </source>
</evidence>
<evidence type="ECO:0000313" key="10">
    <source>
        <dbReference type="Proteomes" id="UP000007174"/>
    </source>
</evidence>
<keyword evidence="5 8" id="KW-1133">Transmembrane helix</keyword>
<dbReference type="Proteomes" id="UP000007174">
    <property type="component" value="Unassembled WGS sequence"/>
</dbReference>
<feature type="compositionally biased region" description="Basic and acidic residues" evidence="7">
    <location>
        <begin position="620"/>
        <end position="632"/>
    </location>
</feature>
<keyword evidence="4 8" id="KW-0812">Transmembrane</keyword>
<dbReference type="SUPFAM" id="SSF103473">
    <property type="entry name" value="MFS general substrate transporter"/>
    <property type="match status" value="1"/>
</dbReference>
<feature type="compositionally biased region" description="Polar residues" evidence="7">
    <location>
        <begin position="575"/>
        <end position="604"/>
    </location>
</feature>
<feature type="transmembrane region" description="Helical" evidence="8">
    <location>
        <begin position="1051"/>
        <end position="1072"/>
    </location>
</feature>
<dbReference type="PANTHER" id="PTHR23502">
    <property type="entry name" value="MAJOR FACILITATOR SUPERFAMILY"/>
    <property type="match status" value="1"/>
</dbReference>
<name>H1W0X9_COLHI</name>
<feature type="compositionally biased region" description="Low complexity" evidence="7">
    <location>
        <begin position="334"/>
        <end position="343"/>
    </location>
</feature>
<feature type="transmembrane region" description="Helical" evidence="8">
    <location>
        <begin position="853"/>
        <end position="873"/>
    </location>
</feature>
<feature type="region of interest" description="Disordered" evidence="7">
    <location>
        <begin position="530"/>
        <end position="642"/>
    </location>
</feature>
<feature type="region of interest" description="Disordered" evidence="7">
    <location>
        <begin position="437"/>
        <end position="499"/>
    </location>
</feature>
<dbReference type="VEuPathDB" id="FungiDB:CH63R_08929"/>
<feature type="transmembrane region" description="Helical" evidence="8">
    <location>
        <begin position="821"/>
        <end position="847"/>
    </location>
</feature>
<dbReference type="GO" id="GO:0022857">
    <property type="term" value="F:transmembrane transporter activity"/>
    <property type="evidence" value="ECO:0007669"/>
    <property type="project" value="TreeGrafter"/>
</dbReference>
<evidence type="ECO:0000256" key="7">
    <source>
        <dbReference type="SAM" id="MobiDB-lite"/>
    </source>
</evidence>
<feature type="compositionally biased region" description="Polar residues" evidence="7">
    <location>
        <begin position="389"/>
        <end position="403"/>
    </location>
</feature>
<dbReference type="InterPro" id="IPR036259">
    <property type="entry name" value="MFS_trans_sf"/>
</dbReference>
<feature type="region of interest" description="Disordered" evidence="7">
    <location>
        <begin position="152"/>
        <end position="172"/>
    </location>
</feature>
<feature type="compositionally biased region" description="Polar residues" evidence="7">
    <location>
        <begin position="444"/>
        <end position="453"/>
    </location>
</feature>
<feature type="compositionally biased region" description="Acidic residues" evidence="7">
    <location>
        <begin position="461"/>
        <end position="473"/>
    </location>
</feature>
<evidence type="ECO:0000256" key="6">
    <source>
        <dbReference type="ARBA" id="ARBA00023136"/>
    </source>
</evidence>
<evidence type="ECO:0000256" key="5">
    <source>
        <dbReference type="ARBA" id="ARBA00022989"/>
    </source>
</evidence>
<dbReference type="CDD" id="cd06174">
    <property type="entry name" value="MFS"/>
    <property type="match status" value="1"/>
</dbReference>
<evidence type="ECO:0000256" key="3">
    <source>
        <dbReference type="ARBA" id="ARBA00022475"/>
    </source>
</evidence>
<feature type="compositionally biased region" description="Basic residues" evidence="7">
    <location>
        <begin position="530"/>
        <end position="542"/>
    </location>
</feature>
<feature type="transmembrane region" description="Helical" evidence="8">
    <location>
        <begin position="1019"/>
        <end position="1039"/>
    </location>
</feature>
<feature type="transmembrane region" description="Helical" evidence="8">
    <location>
        <begin position="748"/>
        <end position="769"/>
    </location>
</feature>
<feature type="transmembrane region" description="Helical" evidence="8">
    <location>
        <begin position="938"/>
        <end position="958"/>
    </location>
</feature>
<keyword evidence="2" id="KW-0813">Transport</keyword>
<feature type="compositionally biased region" description="Basic and acidic residues" evidence="7">
    <location>
        <begin position="58"/>
        <end position="70"/>
    </location>
</feature>
<dbReference type="PANTHER" id="PTHR23502:SF186">
    <property type="entry name" value="MAJOR FACILITATOR SUPERFAMILY (MFS) PROFILE DOMAIN-CONTAINING PROTEIN"/>
    <property type="match status" value="1"/>
</dbReference>
<feature type="transmembrane region" description="Helical" evidence="8">
    <location>
        <begin position="1141"/>
        <end position="1164"/>
    </location>
</feature>
<dbReference type="STRING" id="759273.H1W0X9"/>
<feature type="compositionally biased region" description="Low complexity" evidence="7">
    <location>
        <begin position="158"/>
        <end position="172"/>
    </location>
</feature>
<evidence type="ECO:0000256" key="2">
    <source>
        <dbReference type="ARBA" id="ARBA00022448"/>
    </source>
</evidence>
<protein>
    <recommendedName>
        <fullName evidence="11">Polyamine transport protein</fullName>
    </recommendedName>
</protein>